<sequence length="334" mass="33670">MSRKKWLTALAIVAVLAVAFFWGGDRPAGPATLPSGVAAGTASPAAPQGAASGEQGRAAAGGTAAAGEAAPAPAASGGAGALAAGATPAATAAAASSAPPAPGAAAQPASPAGEPQTAAPSAAPAQPSPSAAPPASPPPAAAASPPAAAAAPPAAAAAPAAAPSPPPAQERYATDPVPAGKPKPTEWQEATVDKNKPLTATLFVTSATILNNLNRFDKDKLEVLPPDGVIYKRQTVTFYDGESVFDVLLREMKRNKIHMEFTMTPLYNSNYIEGIHNIYEFDCGELSGWMYKVNGWYPNYGASRYRLKDGDAIEWVYTCDLGRDIGGGDAGGNR</sequence>
<accession>A0A3S0AFN0</accession>
<feature type="compositionally biased region" description="Basic and acidic residues" evidence="1">
    <location>
        <begin position="183"/>
        <end position="193"/>
    </location>
</feature>
<dbReference type="AlphaFoldDB" id="A0A3S0AFN0"/>
<evidence type="ECO:0000313" key="4">
    <source>
        <dbReference type="Proteomes" id="UP000276128"/>
    </source>
</evidence>
<evidence type="ECO:0000256" key="1">
    <source>
        <dbReference type="SAM" id="MobiDB-lite"/>
    </source>
</evidence>
<protein>
    <submittedName>
        <fullName evidence="3">DUF4430 domain-containing protein</fullName>
    </submittedName>
</protein>
<dbReference type="Pfam" id="PF14478">
    <property type="entry name" value="DUF4430"/>
    <property type="match status" value="1"/>
</dbReference>
<comment type="caution">
    <text evidence="3">The sequence shown here is derived from an EMBL/GenBank/DDBJ whole genome shotgun (WGS) entry which is preliminary data.</text>
</comment>
<evidence type="ECO:0000313" key="3">
    <source>
        <dbReference type="EMBL" id="RTE11797.1"/>
    </source>
</evidence>
<gene>
    <name evidence="3" type="ORF">EJQ19_00365</name>
</gene>
<dbReference type="RefSeq" id="WP_126139227.1">
    <property type="nucleotide sequence ID" value="NZ_RXHU01000002.1"/>
</dbReference>
<feature type="compositionally biased region" description="Low complexity" evidence="1">
    <location>
        <begin position="141"/>
        <end position="161"/>
    </location>
</feature>
<feature type="domain" description="Transcobalamin-like C-terminal" evidence="2">
    <location>
        <begin position="241"/>
        <end position="318"/>
    </location>
</feature>
<dbReference type="InterPro" id="IPR027954">
    <property type="entry name" value="Transcobalamin-like_C"/>
</dbReference>
<dbReference type="Gene3D" id="2.170.130.30">
    <property type="match status" value="1"/>
</dbReference>
<organism evidence="3 4">
    <name type="scientific">Paenibacillus whitsoniae</name>
    <dbReference type="NCBI Taxonomy" id="2496558"/>
    <lineage>
        <taxon>Bacteria</taxon>
        <taxon>Bacillati</taxon>
        <taxon>Bacillota</taxon>
        <taxon>Bacilli</taxon>
        <taxon>Bacillales</taxon>
        <taxon>Paenibacillaceae</taxon>
        <taxon>Paenibacillus</taxon>
    </lineage>
</organism>
<dbReference type="EMBL" id="RXHU01000002">
    <property type="protein sequence ID" value="RTE11797.1"/>
    <property type="molecule type" value="Genomic_DNA"/>
</dbReference>
<feature type="compositionally biased region" description="Pro residues" evidence="1">
    <location>
        <begin position="126"/>
        <end position="140"/>
    </location>
</feature>
<name>A0A3S0AFN0_9BACL</name>
<feature type="region of interest" description="Disordered" evidence="1">
    <location>
        <begin position="38"/>
        <end position="81"/>
    </location>
</feature>
<feature type="region of interest" description="Disordered" evidence="1">
    <location>
        <begin position="94"/>
        <end position="193"/>
    </location>
</feature>
<dbReference type="Proteomes" id="UP000276128">
    <property type="component" value="Unassembled WGS sequence"/>
</dbReference>
<dbReference type="OrthoDB" id="2356646at2"/>
<reference evidence="3 4" key="1">
    <citation type="submission" date="2018-12" db="EMBL/GenBank/DDBJ databases">
        <title>Bacillus ochoae sp. nov., Paenibacillus whitsoniae sp. nov., Paenibacillus spiritus sp. nov. Isolated from the Mars Exploration Rover during spacecraft assembly.</title>
        <authorList>
            <person name="Seuylemezian A."/>
            <person name="Vaishampayan P."/>
        </authorList>
    </citation>
    <scope>NUCLEOTIDE SEQUENCE [LARGE SCALE GENOMIC DNA]</scope>
    <source>
        <strain evidence="3 4">MER 54</strain>
    </source>
</reference>
<keyword evidence="4" id="KW-1185">Reference proteome</keyword>
<feature type="compositionally biased region" description="Low complexity" evidence="1">
    <location>
        <begin position="94"/>
        <end position="125"/>
    </location>
</feature>
<evidence type="ECO:0000259" key="2">
    <source>
        <dbReference type="Pfam" id="PF14478"/>
    </source>
</evidence>
<proteinExistence type="predicted"/>